<keyword evidence="2" id="KW-1185">Reference proteome</keyword>
<organism evidence="1 2">
    <name type="scientific">Dibothriocephalus latus</name>
    <name type="common">Fish tapeworm</name>
    <name type="synonym">Diphyllobothrium latum</name>
    <dbReference type="NCBI Taxonomy" id="60516"/>
    <lineage>
        <taxon>Eukaryota</taxon>
        <taxon>Metazoa</taxon>
        <taxon>Spiralia</taxon>
        <taxon>Lophotrochozoa</taxon>
        <taxon>Platyhelminthes</taxon>
        <taxon>Cestoda</taxon>
        <taxon>Eucestoda</taxon>
        <taxon>Diphyllobothriidea</taxon>
        <taxon>Diphyllobothriidae</taxon>
        <taxon>Dibothriocephalus</taxon>
    </lineage>
</organism>
<protein>
    <submittedName>
        <fullName evidence="1">Uncharacterized protein</fullName>
    </submittedName>
</protein>
<dbReference type="EMBL" id="UYRU01084416">
    <property type="protein sequence ID" value="VDN33880.1"/>
    <property type="molecule type" value="Genomic_DNA"/>
</dbReference>
<reference evidence="1 2" key="1">
    <citation type="submission" date="2018-11" db="EMBL/GenBank/DDBJ databases">
        <authorList>
            <consortium name="Pathogen Informatics"/>
        </authorList>
    </citation>
    <scope>NUCLEOTIDE SEQUENCE [LARGE SCALE GENOMIC DNA]</scope>
</reference>
<dbReference type="InterPro" id="IPR002110">
    <property type="entry name" value="Ankyrin_rpt"/>
</dbReference>
<proteinExistence type="predicted"/>
<dbReference type="SUPFAM" id="SSF48403">
    <property type="entry name" value="Ankyrin repeat"/>
    <property type="match status" value="1"/>
</dbReference>
<gene>
    <name evidence="1" type="ORF">DILT_LOCUS16353</name>
</gene>
<dbReference type="InterPro" id="IPR036770">
    <property type="entry name" value="Ankyrin_rpt-contain_sf"/>
</dbReference>
<dbReference type="AlphaFoldDB" id="A0A3P7N2T6"/>
<dbReference type="Proteomes" id="UP000281553">
    <property type="component" value="Unassembled WGS sequence"/>
</dbReference>
<dbReference type="OrthoDB" id="5406014at2759"/>
<dbReference type="Gene3D" id="1.25.40.20">
    <property type="entry name" value="Ankyrin repeat-containing domain"/>
    <property type="match status" value="1"/>
</dbReference>
<sequence length="46" mass="4980">MHYAVGHGSWRVVNLILDTNYADPDQVNASGFSPIMIAAVSDVSFL</sequence>
<name>A0A3P7N2T6_DIBLA</name>
<evidence type="ECO:0000313" key="1">
    <source>
        <dbReference type="EMBL" id="VDN33880.1"/>
    </source>
</evidence>
<accession>A0A3P7N2T6</accession>
<evidence type="ECO:0000313" key="2">
    <source>
        <dbReference type="Proteomes" id="UP000281553"/>
    </source>
</evidence>
<dbReference type="Pfam" id="PF00023">
    <property type="entry name" value="Ank"/>
    <property type="match status" value="1"/>
</dbReference>